<dbReference type="CDD" id="cd00148">
    <property type="entry name" value="PROF"/>
    <property type="match status" value="1"/>
</dbReference>
<dbReference type="PROSITE" id="PS00414">
    <property type="entry name" value="PROFILIN"/>
    <property type="match status" value="1"/>
</dbReference>
<keyword evidence="5 6" id="KW-0206">Cytoskeleton</keyword>
<dbReference type="GO" id="GO:0005938">
    <property type="term" value="C:cell cortex"/>
    <property type="evidence" value="ECO:0007669"/>
    <property type="project" value="TreeGrafter"/>
</dbReference>
<dbReference type="InterPro" id="IPR048278">
    <property type="entry name" value="PFN"/>
</dbReference>
<evidence type="ECO:0000256" key="7">
    <source>
        <dbReference type="RuleBase" id="RU003909"/>
    </source>
</evidence>
<dbReference type="Pfam" id="PF00235">
    <property type="entry name" value="Profilin"/>
    <property type="match status" value="1"/>
</dbReference>
<evidence type="ECO:0000256" key="3">
    <source>
        <dbReference type="ARBA" id="ARBA00022490"/>
    </source>
</evidence>
<name>A0A395IJB9_9HELO</name>
<comment type="similarity">
    <text evidence="2 7">Belongs to the profilin family.</text>
</comment>
<evidence type="ECO:0000313" key="9">
    <source>
        <dbReference type="Proteomes" id="UP000249056"/>
    </source>
</evidence>
<sequence length="130" mass="14181">MSWQAYIDQSLCGTGHVEKGAIYNLEGNSCWATSPDFAITPQEMAEVVKGLNGKHDDLYANGLHIAGERYVLTKVEDDSKVLYARKGKDGLVIGKTVQAIVVARYADPMIAGNTAETVQKLIDYLVKVGY</sequence>
<evidence type="ECO:0000256" key="1">
    <source>
        <dbReference type="ARBA" id="ARBA00004245"/>
    </source>
</evidence>
<dbReference type="GO" id="GO:0005856">
    <property type="term" value="C:cytoskeleton"/>
    <property type="evidence" value="ECO:0007669"/>
    <property type="project" value="UniProtKB-SubCell"/>
</dbReference>
<proteinExistence type="inferred from homology"/>
<keyword evidence="9" id="KW-1185">Reference proteome</keyword>
<dbReference type="OrthoDB" id="421374at2759"/>
<comment type="function">
    <text evidence="6">Binds to actin and affects the structure of the cytoskeleton. At high concentrations, profilin prevents the polymerization of actin, whereas it enhances it at low concentrations.</text>
</comment>
<dbReference type="PANTHER" id="PTHR11604:SF0">
    <property type="entry name" value="PROFILIN"/>
    <property type="match status" value="1"/>
</dbReference>
<keyword evidence="4 7" id="KW-0009">Actin-binding</keyword>
<reference evidence="8 9" key="1">
    <citation type="submission" date="2018-06" db="EMBL/GenBank/DDBJ databases">
        <title>Genome Sequence of the Brown Rot Fungal Pathogen Monilinia fructigena.</title>
        <authorList>
            <person name="Landi L."/>
            <person name="De Miccolis Angelini R.M."/>
            <person name="Pollastro S."/>
            <person name="Abate D."/>
            <person name="Faretra F."/>
            <person name="Romanazzi G."/>
        </authorList>
    </citation>
    <scope>NUCLEOTIDE SEQUENCE [LARGE SCALE GENOMIC DNA]</scope>
    <source>
        <strain evidence="8 9">Mfrg269</strain>
    </source>
</reference>
<dbReference type="SUPFAM" id="SSF55770">
    <property type="entry name" value="Profilin (actin-binding protein)"/>
    <property type="match status" value="1"/>
</dbReference>
<comment type="subcellular location">
    <subcellularLocation>
        <location evidence="1">Cytoplasm</location>
        <location evidence="1">Cytoskeleton</location>
    </subcellularLocation>
</comment>
<dbReference type="PANTHER" id="PTHR11604">
    <property type="entry name" value="PROFILIN"/>
    <property type="match status" value="1"/>
</dbReference>
<accession>A0A395IJB9</accession>
<dbReference type="PRINTS" id="PR00392">
    <property type="entry name" value="PROFILIN"/>
</dbReference>
<protein>
    <recommendedName>
        <fullName evidence="7">Profilin</fullName>
    </recommendedName>
</protein>
<dbReference type="InterPro" id="IPR005455">
    <property type="entry name" value="PFN_euk"/>
</dbReference>
<dbReference type="InterPro" id="IPR027310">
    <property type="entry name" value="Profilin_CS"/>
</dbReference>
<dbReference type="EMBL" id="QKRW01000042">
    <property type="protein sequence ID" value="RAL60306.1"/>
    <property type="molecule type" value="Genomic_DNA"/>
</dbReference>
<evidence type="ECO:0000256" key="4">
    <source>
        <dbReference type="ARBA" id="ARBA00023203"/>
    </source>
</evidence>
<evidence type="ECO:0000313" key="8">
    <source>
        <dbReference type="EMBL" id="RAL60306.1"/>
    </source>
</evidence>
<dbReference type="PRINTS" id="PR01640">
    <property type="entry name" value="PROFILINPLNT"/>
</dbReference>
<keyword evidence="3" id="KW-0963">Cytoplasm</keyword>
<dbReference type="AlphaFoldDB" id="A0A395IJB9"/>
<dbReference type="Gene3D" id="3.30.450.30">
    <property type="entry name" value="Dynein light chain 2a, cytoplasmic"/>
    <property type="match status" value="1"/>
</dbReference>
<comment type="caution">
    <text evidence="8">The sequence shown here is derived from an EMBL/GenBank/DDBJ whole genome shotgun (WGS) entry which is preliminary data.</text>
</comment>
<evidence type="ECO:0000256" key="2">
    <source>
        <dbReference type="ARBA" id="ARBA00010058"/>
    </source>
</evidence>
<evidence type="ECO:0000256" key="6">
    <source>
        <dbReference type="RuleBase" id="RU003908"/>
    </source>
</evidence>
<organism evidence="8 9">
    <name type="scientific">Monilinia fructigena</name>
    <dbReference type="NCBI Taxonomy" id="38457"/>
    <lineage>
        <taxon>Eukaryota</taxon>
        <taxon>Fungi</taxon>
        <taxon>Dikarya</taxon>
        <taxon>Ascomycota</taxon>
        <taxon>Pezizomycotina</taxon>
        <taxon>Leotiomycetes</taxon>
        <taxon>Helotiales</taxon>
        <taxon>Sclerotiniaceae</taxon>
        <taxon>Monilinia</taxon>
    </lineage>
</organism>
<dbReference type="InterPro" id="IPR036140">
    <property type="entry name" value="PFN_sf"/>
</dbReference>
<dbReference type="SMART" id="SM00392">
    <property type="entry name" value="PROF"/>
    <property type="match status" value="1"/>
</dbReference>
<gene>
    <name evidence="8" type="ORF">DID88_000082</name>
</gene>
<comment type="subunit">
    <text evidence="6">Occurs in many kinds of cells as a complex with monomeric actin in a 1:1 ratio.</text>
</comment>
<evidence type="ECO:0000256" key="5">
    <source>
        <dbReference type="ARBA" id="ARBA00023212"/>
    </source>
</evidence>
<dbReference type="Proteomes" id="UP000249056">
    <property type="component" value="Unassembled WGS sequence"/>
</dbReference>
<dbReference type="GO" id="GO:0003785">
    <property type="term" value="F:actin monomer binding"/>
    <property type="evidence" value="ECO:0007669"/>
    <property type="project" value="TreeGrafter"/>
</dbReference>